<evidence type="ECO:0000259" key="2">
    <source>
        <dbReference type="Pfam" id="PF06527"/>
    </source>
</evidence>
<dbReference type="KEGG" id="bge:BC1002_4134"/>
<name>D5WI37_PARAM</name>
<feature type="domain" description="Transposon Tn7 transposition protein TnsD C-terminal" evidence="3">
    <location>
        <begin position="358"/>
        <end position="486"/>
    </location>
</feature>
<evidence type="ECO:0000259" key="3">
    <source>
        <dbReference type="Pfam" id="PF15978"/>
    </source>
</evidence>
<sequence>MAIALLPLCEGETIGSNLGRYRDFAGLDSTLVLRRRLFGHSCKPDTKLPSGVIHLAEESRDYWGLTAGEIIRGHTEFHYATLTMSESEKAKVFSDMLDQPRGGCVRRSAYGWIGERVAKFRYCEDCLLEWGAKCITPYWMINHQLHGVYFCPMHSRILKVASNKFSGNITDLTVATLKRSDDEEILASASWSERSAGADIARRSAIYSAANEPLPPATRYREWLRDAGFVWPNGKLDHHGVVASLLAHFGPVYCQLAGLSRQRTTIWLRNIADVTKDLESSHPFVSIAVASLLDRRCASPGSFVPAISNSIGFLGAESSTECGETIDVGTKELSCIGVLHRSHDAWKDCMPKGGQWRLVCSCGVSYQASSVLDGGRTDLSVEAYGARYQNHICRMLANGVHAEAVSRELHLPIATVLLLARRAGNVRRGAPSPVELQCMRNRWSIIVQNARPDKRITSAYRVDSRLYRTLRRYDREWFVAFNLTNRTHVPRGRCATSRGGPDKPFGPGKNVSADGNGYYAPQH</sequence>
<dbReference type="eggNOG" id="COG3677">
    <property type="taxonomic scope" value="Bacteria"/>
</dbReference>
<dbReference type="Pfam" id="PF15978">
    <property type="entry name" value="TnsD"/>
    <property type="match status" value="1"/>
</dbReference>
<proteinExistence type="predicted"/>
<reference evidence="4 5" key="2">
    <citation type="journal article" date="2012" name="J. Bacteriol.">
        <title>Genome Sequences of Burkholderia sp. Strains CCGE1002 and H160, Isolated from Legume Nodules in Mexico and Brazil.</title>
        <authorList>
            <person name="Ormeno-Orrillo E."/>
            <person name="Rogel M.A."/>
            <person name="Chueire L.M."/>
            <person name="Tiedje J.M."/>
            <person name="Martinez-Romero E."/>
            <person name="Hungria M."/>
        </authorList>
    </citation>
    <scope>NUCLEOTIDE SEQUENCE [LARGE SCALE GENOMIC DNA]</scope>
    <source>
        <strain evidence="4 5">CCGE1002</strain>
    </source>
</reference>
<evidence type="ECO:0000313" key="5">
    <source>
        <dbReference type="Proteomes" id="UP000002190"/>
    </source>
</evidence>
<dbReference type="InterPro" id="IPR009492">
    <property type="entry name" value="TniQ"/>
</dbReference>
<dbReference type="STRING" id="640511.BC1002_4134"/>
<accession>D5WI37</accession>
<dbReference type="AlphaFoldDB" id="D5WI37"/>
<dbReference type="HOGENOM" id="CLU_520415_0_0_4"/>
<reference evidence="5" key="1">
    <citation type="submission" date="2010-04" db="EMBL/GenBank/DDBJ databases">
        <title>Complete sequence of chromosome 2 of Burkholderia sp. CCGE1002.</title>
        <authorList>
            <consortium name="US DOE Joint Genome Institute"/>
            <person name="Lucas S."/>
            <person name="Copeland A."/>
            <person name="Lapidus A."/>
            <person name="Cheng J.-F."/>
            <person name="Bruce D."/>
            <person name="Goodwin L."/>
            <person name="Pitluck S."/>
            <person name="Chertkov O."/>
            <person name="Detter J.C."/>
            <person name="Han C."/>
            <person name="Tapia R."/>
            <person name="Land M."/>
            <person name="Hauser L."/>
            <person name="Kyrpides N."/>
            <person name="Ovchinnikova G."/>
            <person name="Martinez-Romero E."/>
            <person name="Hernandez M.A.R."/>
            <person name="Tiedje J.M."/>
            <person name="Woyke T."/>
        </authorList>
    </citation>
    <scope>NUCLEOTIDE SEQUENCE [LARGE SCALE GENOMIC DNA]</scope>
    <source>
        <strain evidence="5">CCGE1002</strain>
    </source>
</reference>
<feature type="region of interest" description="Disordered" evidence="1">
    <location>
        <begin position="492"/>
        <end position="523"/>
    </location>
</feature>
<feature type="domain" description="TniQ" evidence="2">
    <location>
        <begin position="8"/>
        <end position="156"/>
    </location>
</feature>
<evidence type="ECO:0000313" key="4">
    <source>
        <dbReference type="EMBL" id="ADG18132.1"/>
    </source>
</evidence>
<dbReference type="Pfam" id="PF06527">
    <property type="entry name" value="TniQ"/>
    <property type="match status" value="1"/>
</dbReference>
<gene>
    <name evidence="4" type="ordered locus">BC1002_4134</name>
</gene>
<dbReference type="InterPro" id="IPR032750">
    <property type="entry name" value="TnsD_C"/>
</dbReference>
<organism evidence="4 5">
    <name type="scientific">Paraburkholderia atlantica</name>
    <dbReference type="NCBI Taxonomy" id="2654982"/>
    <lineage>
        <taxon>Bacteria</taxon>
        <taxon>Pseudomonadati</taxon>
        <taxon>Pseudomonadota</taxon>
        <taxon>Betaproteobacteria</taxon>
        <taxon>Burkholderiales</taxon>
        <taxon>Burkholderiaceae</taxon>
        <taxon>Paraburkholderia</taxon>
    </lineage>
</organism>
<dbReference type="Proteomes" id="UP000002190">
    <property type="component" value="Chromosome 2"/>
</dbReference>
<evidence type="ECO:0000256" key="1">
    <source>
        <dbReference type="SAM" id="MobiDB-lite"/>
    </source>
</evidence>
<protein>
    <submittedName>
        <fullName evidence="4">Uncharacterized protein</fullName>
    </submittedName>
</protein>
<dbReference type="EMBL" id="CP002014">
    <property type="protein sequence ID" value="ADG18132.1"/>
    <property type="molecule type" value="Genomic_DNA"/>
</dbReference>